<organism evidence="5 6">
    <name type="scientific">Heliomicrobium gestii</name>
    <name type="common">Heliobacterium gestii</name>
    <dbReference type="NCBI Taxonomy" id="2699"/>
    <lineage>
        <taxon>Bacteria</taxon>
        <taxon>Bacillati</taxon>
        <taxon>Bacillota</taxon>
        <taxon>Clostridia</taxon>
        <taxon>Eubacteriales</taxon>
        <taxon>Heliobacteriaceae</taxon>
        <taxon>Heliomicrobium</taxon>
    </lineage>
</organism>
<evidence type="ECO:0000256" key="2">
    <source>
        <dbReference type="ARBA" id="ARBA00022801"/>
    </source>
</evidence>
<feature type="propeptide" id="PRO_5033174346" evidence="4">
    <location>
        <begin position="1"/>
        <end position="15"/>
    </location>
</feature>
<keyword evidence="3 4" id="KW-0865">Zymogen</keyword>
<name>A0A845LL36_HELGE</name>
<dbReference type="GO" id="GO:0009847">
    <property type="term" value="P:spore germination"/>
    <property type="evidence" value="ECO:0007669"/>
    <property type="project" value="UniProtKB-UniRule"/>
</dbReference>
<keyword evidence="1 4" id="KW-0645">Protease</keyword>
<comment type="PTM">
    <text evidence="4">Autoproteolytically processed. The inactive tetrameric zymogen termed p46 autoprocesses to a smaller form termed p41, which is active only during spore germination.</text>
</comment>
<feature type="chain" id="PRO_5033174347" description="Germination protease" evidence="4">
    <location>
        <begin position="16"/>
        <end position="329"/>
    </location>
</feature>
<dbReference type="EMBL" id="WXEX01000008">
    <property type="protein sequence ID" value="MZP43556.1"/>
    <property type="molecule type" value="Genomic_DNA"/>
</dbReference>
<dbReference type="GO" id="GO:0004222">
    <property type="term" value="F:metalloendopeptidase activity"/>
    <property type="evidence" value="ECO:0007669"/>
    <property type="project" value="UniProtKB-UniRule"/>
</dbReference>
<dbReference type="NCBIfam" id="TIGR01441">
    <property type="entry name" value="GPR"/>
    <property type="match status" value="1"/>
</dbReference>
<comment type="caution">
    <text evidence="5">The sequence shown here is derived from an EMBL/GenBank/DDBJ whole genome shotgun (WGS) entry which is preliminary data.</text>
</comment>
<dbReference type="InterPro" id="IPR005080">
    <property type="entry name" value="Peptidase_A25"/>
</dbReference>
<comment type="function">
    <text evidence="4">Initiates the rapid degradation of small, acid-soluble proteins during spore germination.</text>
</comment>
<evidence type="ECO:0000256" key="3">
    <source>
        <dbReference type="ARBA" id="ARBA00023145"/>
    </source>
</evidence>
<dbReference type="AlphaFoldDB" id="A0A845LL36"/>
<comment type="similarity">
    <text evidence="4">Belongs to the peptidase A25 family.</text>
</comment>
<dbReference type="Proteomes" id="UP000471031">
    <property type="component" value="Unassembled WGS sequence"/>
</dbReference>
<evidence type="ECO:0000256" key="4">
    <source>
        <dbReference type="HAMAP-Rule" id="MF_00626"/>
    </source>
</evidence>
<keyword evidence="6" id="KW-1185">Reference proteome</keyword>
<comment type="subunit">
    <text evidence="4">Homotetramer.</text>
</comment>
<gene>
    <name evidence="4" type="primary">gpr</name>
    <name evidence="5" type="ORF">GTO89_10940</name>
</gene>
<dbReference type="Gene3D" id="3.40.50.1450">
    <property type="entry name" value="HybD-like"/>
    <property type="match status" value="1"/>
</dbReference>
<dbReference type="InterPro" id="IPR023430">
    <property type="entry name" value="Pept_HybD-like_dom_sf"/>
</dbReference>
<evidence type="ECO:0000256" key="1">
    <source>
        <dbReference type="ARBA" id="ARBA00022670"/>
    </source>
</evidence>
<dbReference type="RefSeq" id="WP_161262113.1">
    <property type="nucleotide sequence ID" value="NZ_JAFBDC010000007.1"/>
</dbReference>
<keyword evidence="2 4" id="KW-0378">Hydrolase</keyword>
<proteinExistence type="inferred from homology"/>
<dbReference type="OrthoDB" id="9777293at2"/>
<dbReference type="PIRSF" id="PIRSF019549">
    <property type="entry name" value="Peptidase_A25"/>
    <property type="match status" value="1"/>
</dbReference>
<comment type="catalytic activity">
    <reaction evidence="4">
        <text>Endopeptidase action with P4 Glu or Asp, P1 preferably Glu &gt; Asp, P1' hydrophobic and P2' Ala.</text>
        <dbReference type="EC" id="3.4.24.78"/>
    </reaction>
</comment>
<evidence type="ECO:0000313" key="5">
    <source>
        <dbReference type="EMBL" id="MZP43556.1"/>
    </source>
</evidence>
<dbReference type="HAMAP" id="MF_00626">
    <property type="entry name" value="Germination_prot"/>
    <property type="match status" value="1"/>
</dbReference>
<sequence length="329" mass="35389">MNRSALYSNLGIRLDMALEAHDIIRREMGSDVPGVRVFRSEHPQSVVVTTVVVDSEQGEQAMGKPRGTYVTIDAPPLRENNRESHQAISTILARELAGLLPIGPDSSVLVVGLGNWNATPDALGPKVVESTLVTRHLHHYAPEELSGNLRPVSAIAPGVLGLTGIETAEIIKGIVEKTRPDLVIAIDALATSSVDRIATSIQLANTGIQPGSGVGNRRAGINQATMGCPVIALGVPTVCHAGVIAHEAIEKLMQQFQTSPTLYRLYKGLNPEAMQQIIEEVLGPFQRDLIMTPKEIDQLIQQTSRVVSAGIAQALHPAITPDQWTQYLQ</sequence>
<dbReference type="Pfam" id="PF03418">
    <property type="entry name" value="Peptidase_A25"/>
    <property type="match status" value="2"/>
</dbReference>
<protein>
    <recommendedName>
        <fullName evidence="4">Germination protease</fullName>
        <ecNumber evidence="4">3.4.24.78</ecNumber>
    </recommendedName>
    <alternativeName>
        <fullName evidence="4">GPR endopeptidase</fullName>
    </alternativeName>
    <alternativeName>
        <fullName evidence="4">Germination proteinase</fullName>
    </alternativeName>
    <alternativeName>
        <fullName evidence="4">Spore protease</fullName>
    </alternativeName>
</protein>
<accession>A0A845LL36</accession>
<evidence type="ECO:0000313" key="6">
    <source>
        <dbReference type="Proteomes" id="UP000471031"/>
    </source>
</evidence>
<dbReference type="EC" id="3.4.24.78" evidence="4"/>
<dbReference type="SUPFAM" id="SSF53163">
    <property type="entry name" value="HybD-like"/>
    <property type="match status" value="1"/>
</dbReference>
<dbReference type="GO" id="GO:0006508">
    <property type="term" value="P:proteolysis"/>
    <property type="evidence" value="ECO:0007669"/>
    <property type="project" value="UniProtKB-UniRule"/>
</dbReference>
<reference evidence="5 6" key="1">
    <citation type="submission" date="2020-01" db="EMBL/GenBank/DDBJ databases">
        <title>Whole genome sequence of Heliobacterium gestii DSM 11169.</title>
        <authorList>
            <person name="Kyndt J.A."/>
            <person name="Meyer T.E."/>
        </authorList>
    </citation>
    <scope>NUCLEOTIDE SEQUENCE [LARGE SCALE GENOMIC DNA]</scope>
    <source>
        <strain evidence="5 6">DSM 11169</strain>
    </source>
</reference>